<dbReference type="AlphaFoldDB" id="A0A3B0RQ78"/>
<dbReference type="Gene3D" id="1.10.10.10">
    <property type="entry name" value="Winged helix-like DNA-binding domain superfamily/Winged helix DNA-binding domain"/>
    <property type="match status" value="1"/>
</dbReference>
<dbReference type="Gene3D" id="3.40.50.1820">
    <property type="entry name" value="alpha/beta hydrolase"/>
    <property type="match status" value="1"/>
</dbReference>
<dbReference type="InterPro" id="IPR016032">
    <property type="entry name" value="Sig_transdc_resp-reg_C-effctor"/>
</dbReference>
<dbReference type="InterPro" id="IPR036388">
    <property type="entry name" value="WH-like_DNA-bd_sf"/>
</dbReference>
<dbReference type="PANTHER" id="PTHR43433">
    <property type="entry name" value="HYDROLASE, ALPHA/BETA FOLD FAMILY PROTEIN"/>
    <property type="match status" value="1"/>
</dbReference>
<accession>A0A3B0RQ78</accession>
<dbReference type="GO" id="GO:0003677">
    <property type="term" value="F:DNA binding"/>
    <property type="evidence" value="ECO:0007669"/>
    <property type="project" value="InterPro"/>
</dbReference>
<evidence type="ECO:0000259" key="1">
    <source>
        <dbReference type="SMART" id="SM00421"/>
    </source>
</evidence>
<proteinExistence type="predicted"/>
<dbReference type="SUPFAM" id="SSF46894">
    <property type="entry name" value="C-terminal effector domain of the bipartite response regulators"/>
    <property type="match status" value="1"/>
</dbReference>
<dbReference type="InterPro" id="IPR050471">
    <property type="entry name" value="AB_hydrolase"/>
</dbReference>
<name>A0A3B0RQ78_9ZZZZ</name>
<organism evidence="2">
    <name type="scientific">hydrothermal vent metagenome</name>
    <dbReference type="NCBI Taxonomy" id="652676"/>
    <lineage>
        <taxon>unclassified sequences</taxon>
        <taxon>metagenomes</taxon>
        <taxon>ecological metagenomes</taxon>
    </lineage>
</organism>
<sequence>MSVKPESEKPDKDMLVSRIYATTIAPENYDSLMDTIEFFVSAGKAAPADLALDNHFQTALKILNRMGRRRREQKREDALVRNAPGPTYVTTACGRITTMNNAAKAPFPSAPTTLQDLNIDDGVLARLFGWMNHDNENGDDIFIEPAMIGEPSQSSCIIARRLAPLNDTVEEKAEDFEHFFVTTVELRFCPQRAQHFLAAFELTDAEMDVAIDLANGVSPTDIAKKRKTSINTVRAQIKAILRKTNTTGVSDLVRLICGFSAGLTAAINATREPVSTDSTSNLRQRHMMALPDGRQLFWVEQGDMTGLPVICLHSFLYGVDWPDDAVEALASKHLRIITISRPGYGASDFVPAAYGDDLLDIVANDVRLLMDHLGIERAITMGHSIGSVYALRFALLNPSRVAALIGVSHAPIWRDEWLEQLPKRQRIIARISQHAPHLLPFVTRAGVALIDAGYLEQFVNALHKDIPIDAQALKRKTVFDAVAKGLEHTTQQGTEGFRRDCPFALTDYSTSARALETPFHIIHGEYDKIVPLRNIELFAEVVPATRVTRVKDAGQLVLFSHWQVVLKAIIEAANYAN</sequence>
<dbReference type="SUPFAM" id="SSF53474">
    <property type="entry name" value="alpha/beta-Hydrolases"/>
    <property type="match status" value="1"/>
</dbReference>
<feature type="non-terminal residue" evidence="2">
    <location>
        <position position="577"/>
    </location>
</feature>
<dbReference type="InterPro" id="IPR029058">
    <property type="entry name" value="AB_hydrolase_fold"/>
</dbReference>
<dbReference type="InterPro" id="IPR000792">
    <property type="entry name" value="Tscrpt_reg_LuxR_C"/>
</dbReference>
<evidence type="ECO:0000313" key="2">
    <source>
        <dbReference type="EMBL" id="VAV90378.1"/>
    </source>
</evidence>
<dbReference type="EMBL" id="UOEH01000037">
    <property type="protein sequence ID" value="VAV90378.1"/>
    <property type="molecule type" value="Genomic_DNA"/>
</dbReference>
<dbReference type="Pfam" id="PF00561">
    <property type="entry name" value="Abhydrolase_1"/>
    <property type="match status" value="1"/>
</dbReference>
<gene>
    <name evidence="2" type="ORF">MNBD_ALPHA05-1799</name>
</gene>
<feature type="domain" description="HTH luxR-type" evidence="1">
    <location>
        <begin position="199"/>
        <end position="256"/>
    </location>
</feature>
<reference evidence="2" key="1">
    <citation type="submission" date="2018-06" db="EMBL/GenBank/DDBJ databases">
        <authorList>
            <person name="Zhirakovskaya E."/>
        </authorList>
    </citation>
    <scope>NUCLEOTIDE SEQUENCE</scope>
</reference>
<dbReference type="GO" id="GO:0006355">
    <property type="term" value="P:regulation of DNA-templated transcription"/>
    <property type="evidence" value="ECO:0007669"/>
    <property type="project" value="InterPro"/>
</dbReference>
<protein>
    <recommendedName>
        <fullName evidence="1">HTH luxR-type domain-containing protein</fullName>
    </recommendedName>
</protein>
<dbReference type="InterPro" id="IPR000073">
    <property type="entry name" value="AB_hydrolase_1"/>
</dbReference>
<dbReference type="PANTHER" id="PTHR43433:SF5">
    <property type="entry name" value="AB HYDROLASE-1 DOMAIN-CONTAINING PROTEIN"/>
    <property type="match status" value="1"/>
</dbReference>
<dbReference type="SMART" id="SM00421">
    <property type="entry name" value="HTH_LUXR"/>
    <property type="match status" value="1"/>
</dbReference>